<accession>A0ABR2QYJ6</accession>
<keyword evidence="2" id="KW-1185">Reference proteome</keyword>
<evidence type="ECO:0000313" key="2">
    <source>
        <dbReference type="Proteomes" id="UP001396334"/>
    </source>
</evidence>
<proteinExistence type="predicted"/>
<gene>
    <name evidence="1" type="ORF">V6N11_043212</name>
</gene>
<name>A0ABR2QYJ6_9ROSI</name>
<dbReference type="EMBL" id="JBBPBN010000030">
    <property type="protein sequence ID" value="KAK9005792.1"/>
    <property type="molecule type" value="Genomic_DNA"/>
</dbReference>
<evidence type="ECO:0000313" key="1">
    <source>
        <dbReference type="EMBL" id="KAK9005792.1"/>
    </source>
</evidence>
<reference evidence="1 2" key="1">
    <citation type="journal article" date="2024" name="G3 (Bethesda)">
        <title>Genome assembly of Hibiscus sabdariffa L. provides insights into metabolisms of medicinal natural products.</title>
        <authorList>
            <person name="Kim T."/>
        </authorList>
    </citation>
    <scope>NUCLEOTIDE SEQUENCE [LARGE SCALE GENOMIC DNA]</scope>
    <source>
        <strain evidence="1">TK-2024</strain>
        <tissue evidence="1">Old leaves</tissue>
    </source>
</reference>
<sequence>MLSHRESNPISVSNSGPPLSLFTGSQTPFRIRLRLLSKSSSCPNLLESLSECHVSNVMPKVVPITPAMNPETSKLINFTVFSTVSAFQCSATKRSKNGQECVEKYADNITLHFVFSPPASAGILAGAHFAALADSGSLVQNCISTALICFNLLVLPYASFFVYSLTCLG</sequence>
<comment type="caution">
    <text evidence="1">The sequence shown here is derived from an EMBL/GenBank/DDBJ whole genome shotgun (WGS) entry which is preliminary data.</text>
</comment>
<organism evidence="1 2">
    <name type="scientific">Hibiscus sabdariffa</name>
    <name type="common">roselle</name>
    <dbReference type="NCBI Taxonomy" id="183260"/>
    <lineage>
        <taxon>Eukaryota</taxon>
        <taxon>Viridiplantae</taxon>
        <taxon>Streptophyta</taxon>
        <taxon>Embryophyta</taxon>
        <taxon>Tracheophyta</taxon>
        <taxon>Spermatophyta</taxon>
        <taxon>Magnoliopsida</taxon>
        <taxon>eudicotyledons</taxon>
        <taxon>Gunneridae</taxon>
        <taxon>Pentapetalae</taxon>
        <taxon>rosids</taxon>
        <taxon>malvids</taxon>
        <taxon>Malvales</taxon>
        <taxon>Malvaceae</taxon>
        <taxon>Malvoideae</taxon>
        <taxon>Hibiscus</taxon>
    </lineage>
</organism>
<protein>
    <submittedName>
        <fullName evidence="1">Uncharacterized protein</fullName>
    </submittedName>
</protein>
<dbReference type="Proteomes" id="UP001396334">
    <property type="component" value="Unassembled WGS sequence"/>
</dbReference>